<sequence>MLPIISQLFIYPIKSCAGISVSSFQFDETGPLLDRNWMLVDAQTGRYLSQRTLPKMALITTQLSDGCVSVSHINQSEVFILPTAGELIDVGIWEDDIQGLDCGDEAASWFSSVIGCDCRLVYQGDCLRLADEKYTAVGTKVSYSDGFPLLVVAQASIDFLNAECEATISAANFRPNVVIENTAVFAENDWAVLSTETVTMSVVKPCQRCVIPALNPKTGEREASILPMLLKHCRRDKKIYFGQNLTYNSLSTDINNQQLGLRVGQEVSVS</sequence>
<dbReference type="InterPro" id="IPR005303">
    <property type="entry name" value="MOCOS_middle"/>
</dbReference>
<feature type="domain" description="MOSC" evidence="1">
    <location>
        <begin position="108"/>
        <end position="270"/>
    </location>
</feature>
<protein>
    <recommendedName>
        <fullName evidence="1">MOSC domain-containing protein</fullName>
    </recommendedName>
</protein>
<dbReference type="InterPro" id="IPR005302">
    <property type="entry name" value="MoCF_Sase_C"/>
</dbReference>
<dbReference type="PROSITE" id="PS51340">
    <property type="entry name" value="MOSC"/>
    <property type="match status" value="1"/>
</dbReference>
<comment type="caution">
    <text evidence="2">The sequence shown here is derived from an EMBL/GenBank/DDBJ whole genome shotgun (WGS) entry which is preliminary data.</text>
</comment>
<name>A0A1Y5HT16_OLEAN</name>
<dbReference type="SUPFAM" id="SSF50800">
    <property type="entry name" value="PK beta-barrel domain-like"/>
    <property type="match status" value="1"/>
</dbReference>
<dbReference type="Pfam" id="PF03476">
    <property type="entry name" value="MOSC_N"/>
    <property type="match status" value="1"/>
</dbReference>
<dbReference type="SUPFAM" id="SSF141673">
    <property type="entry name" value="MOSC N-terminal domain-like"/>
    <property type="match status" value="1"/>
</dbReference>
<evidence type="ECO:0000259" key="1">
    <source>
        <dbReference type="PROSITE" id="PS51340"/>
    </source>
</evidence>
<dbReference type="PANTHER" id="PTHR14237:SF19">
    <property type="entry name" value="MITOCHONDRIAL AMIDOXIME REDUCING COMPONENT 1"/>
    <property type="match status" value="1"/>
</dbReference>
<accession>A0A1Y5HT16</accession>
<gene>
    <name evidence="2" type="ORF">A9R00_07250</name>
</gene>
<dbReference type="Proteomes" id="UP000227088">
    <property type="component" value="Unassembled WGS sequence"/>
</dbReference>
<dbReference type="GO" id="GO:0030170">
    <property type="term" value="F:pyridoxal phosphate binding"/>
    <property type="evidence" value="ECO:0007669"/>
    <property type="project" value="InterPro"/>
</dbReference>
<organism evidence="2 3">
    <name type="scientific">Oleispira antarctica</name>
    <dbReference type="NCBI Taxonomy" id="188908"/>
    <lineage>
        <taxon>Bacteria</taxon>
        <taxon>Pseudomonadati</taxon>
        <taxon>Pseudomonadota</taxon>
        <taxon>Gammaproteobacteria</taxon>
        <taxon>Oceanospirillales</taxon>
        <taxon>Oceanospirillaceae</taxon>
        <taxon>Oleispira</taxon>
    </lineage>
</organism>
<dbReference type="GO" id="GO:0003824">
    <property type="term" value="F:catalytic activity"/>
    <property type="evidence" value="ECO:0007669"/>
    <property type="project" value="InterPro"/>
</dbReference>
<evidence type="ECO:0000313" key="2">
    <source>
        <dbReference type="EMBL" id="OUS40200.1"/>
    </source>
</evidence>
<dbReference type="AlphaFoldDB" id="A0A1Y5HT16"/>
<dbReference type="EMBL" id="MABE01000414">
    <property type="protein sequence ID" value="OUS40200.1"/>
    <property type="molecule type" value="Genomic_DNA"/>
</dbReference>
<dbReference type="InterPro" id="IPR011037">
    <property type="entry name" value="Pyrv_Knase-like_insert_dom_sf"/>
</dbReference>
<evidence type="ECO:0000313" key="3">
    <source>
        <dbReference type="Proteomes" id="UP000227088"/>
    </source>
</evidence>
<dbReference type="PANTHER" id="PTHR14237">
    <property type="entry name" value="MOLYBDOPTERIN COFACTOR SULFURASE MOSC"/>
    <property type="match status" value="1"/>
</dbReference>
<reference evidence="3" key="1">
    <citation type="journal article" date="2017" name="Proc. Natl. Acad. Sci. U.S.A.">
        <title>Simulation of Deepwater Horizon oil plume reveals substrate specialization within a complex community of hydrocarbon degraders.</title>
        <authorList>
            <person name="Hu P."/>
            <person name="Dubinsky E.A."/>
            <person name="Probst A.J."/>
            <person name="Wang J."/>
            <person name="Sieber C.M.K."/>
            <person name="Tom L.M."/>
            <person name="Gardinali P."/>
            <person name="Banfield J.F."/>
            <person name="Atlas R.M."/>
            <person name="Andersen G.L."/>
        </authorList>
    </citation>
    <scope>NUCLEOTIDE SEQUENCE [LARGE SCALE GENOMIC DNA]</scope>
</reference>
<proteinExistence type="predicted"/>
<dbReference type="GO" id="GO:0030151">
    <property type="term" value="F:molybdenum ion binding"/>
    <property type="evidence" value="ECO:0007669"/>
    <property type="project" value="InterPro"/>
</dbReference>
<dbReference type="Pfam" id="PF03473">
    <property type="entry name" value="MOSC"/>
    <property type="match status" value="1"/>
</dbReference>